<dbReference type="AlphaFoldDB" id="I0YJ09"/>
<comment type="caution">
    <text evidence="1">The sequence shown here is derived from an EMBL/GenBank/DDBJ whole genome shotgun (WGS) entry which is preliminary data.</text>
</comment>
<accession>I0YJ09</accession>
<dbReference type="GeneID" id="17036289"/>
<dbReference type="Proteomes" id="UP000007264">
    <property type="component" value="Unassembled WGS sequence"/>
</dbReference>
<reference evidence="1 2" key="1">
    <citation type="journal article" date="2012" name="Genome Biol.">
        <title>The genome of the polar eukaryotic microalga coccomyxa subellipsoidea reveals traits of cold adaptation.</title>
        <authorList>
            <person name="Blanc G."/>
            <person name="Agarkova I."/>
            <person name="Grimwood J."/>
            <person name="Kuo A."/>
            <person name="Brueggeman A."/>
            <person name="Dunigan D."/>
            <person name="Gurnon J."/>
            <person name="Ladunga I."/>
            <person name="Lindquist E."/>
            <person name="Lucas S."/>
            <person name="Pangilinan J."/>
            <person name="Proschold T."/>
            <person name="Salamov A."/>
            <person name="Schmutz J."/>
            <person name="Weeks D."/>
            <person name="Yamada T."/>
            <person name="Claverie J.M."/>
            <person name="Grigoriev I."/>
            <person name="Van Etten J."/>
            <person name="Lomsadze A."/>
            <person name="Borodovsky M."/>
        </authorList>
    </citation>
    <scope>NUCLEOTIDE SEQUENCE [LARGE SCALE GENOMIC DNA]</scope>
    <source>
        <strain evidence="1 2">C-169</strain>
    </source>
</reference>
<gene>
    <name evidence="1" type="ORF">COCSUDRAFT_34554</name>
</gene>
<evidence type="ECO:0000313" key="2">
    <source>
        <dbReference type="Proteomes" id="UP000007264"/>
    </source>
</evidence>
<protein>
    <submittedName>
        <fullName evidence="1">Uncharacterized protein</fullName>
    </submittedName>
</protein>
<keyword evidence="2" id="KW-1185">Reference proteome</keyword>
<dbReference type="RefSeq" id="XP_005642922.1">
    <property type="nucleotide sequence ID" value="XM_005642865.1"/>
</dbReference>
<sequence>MNRSERKSTLEKLNSLVTRRLPRVSFYFSAFGFPLLGSHSEHLLNALLTLSPQFPCTPDVSVPSEPLRKNACTGH</sequence>
<proteinExistence type="predicted"/>
<organism evidence="1 2">
    <name type="scientific">Coccomyxa subellipsoidea (strain C-169)</name>
    <name type="common">Green microalga</name>
    <dbReference type="NCBI Taxonomy" id="574566"/>
    <lineage>
        <taxon>Eukaryota</taxon>
        <taxon>Viridiplantae</taxon>
        <taxon>Chlorophyta</taxon>
        <taxon>core chlorophytes</taxon>
        <taxon>Trebouxiophyceae</taxon>
        <taxon>Trebouxiophyceae incertae sedis</taxon>
        <taxon>Coccomyxaceae</taxon>
        <taxon>Coccomyxa</taxon>
        <taxon>Coccomyxa subellipsoidea</taxon>
    </lineage>
</organism>
<dbReference type="EMBL" id="AGSI01000024">
    <property type="protein sequence ID" value="EIE18378.1"/>
    <property type="molecule type" value="Genomic_DNA"/>
</dbReference>
<name>I0YJ09_COCSC</name>
<dbReference type="KEGG" id="csl:COCSUDRAFT_34554"/>
<evidence type="ECO:0000313" key="1">
    <source>
        <dbReference type="EMBL" id="EIE18378.1"/>
    </source>
</evidence>